<dbReference type="Pfam" id="PF04134">
    <property type="entry name" value="DCC1-like"/>
    <property type="match status" value="1"/>
</dbReference>
<dbReference type="EMBL" id="JABENB010000002">
    <property type="protein sequence ID" value="NNG40027.1"/>
    <property type="molecule type" value="Genomic_DNA"/>
</dbReference>
<evidence type="ECO:0000313" key="2">
    <source>
        <dbReference type="Proteomes" id="UP000557772"/>
    </source>
</evidence>
<gene>
    <name evidence="1" type="ORF">HJ588_12215</name>
</gene>
<comment type="caution">
    <text evidence="1">The sequence shown here is derived from an EMBL/GenBank/DDBJ whole genome shotgun (WGS) entry which is preliminary data.</text>
</comment>
<dbReference type="Proteomes" id="UP000557772">
    <property type="component" value="Unassembled WGS sequence"/>
</dbReference>
<dbReference type="GO" id="GO:0015035">
    <property type="term" value="F:protein-disulfide reductase activity"/>
    <property type="evidence" value="ECO:0007669"/>
    <property type="project" value="InterPro"/>
</dbReference>
<protein>
    <submittedName>
        <fullName evidence="1">DUF393 domain-containing protein</fullName>
    </submittedName>
</protein>
<evidence type="ECO:0000313" key="1">
    <source>
        <dbReference type="EMBL" id="NNG40027.1"/>
    </source>
</evidence>
<dbReference type="RefSeq" id="WP_171155943.1">
    <property type="nucleotide sequence ID" value="NZ_JABENB010000002.1"/>
</dbReference>
<dbReference type="AlphaFoldDB" id="A0A849AJL5"/>
<sequence length="129" mass="13730">MTVPAILVFDGDCGFCTRSAEVAERIARGRFTVVPWQRLDLDALGLTPQECEEAVQFVRGSGSRHTHVSGHRAVAAALREAGVPWSVVGRVLTAPGLDAVAARVYRWAAAHRHQLPGGTPACALPPGPR</sequence>
<organism evidence="1 2">
    <name type="scientific">Flexivirga aerilata</name>
    <dbReference type="NCBI Taxonomy" id="1656889"/>
    <lineage>
        <taxon>Bacteria</taxon>
        <taxon>Bacillati</taxon>
        <taxon>Actinomycetota</taxon>
        <taxon>Actinomycetes</taxon>
        <taxon>Micrococcales</taxon>
        <taxon>Dermacoccaceae</taxon>
        <taxon>Flexivirga</taxon>
    </lineage>
</organism>
<dbReference type="InterPro" id="IPR007263">
    <property type="entry name" value="DCC1-like"/>
</dbReference>
<keyword evidence="2" id="KW-1185">Reference proteome</keyword>
<accession>A0A849AJL5</accession>
<proteinExistence type="predicted"/>
<reference evidence="1 2" key="1">
    <citation type="submission" date="2020-05" db="EMBL/GenBank/DDBJ databases">
        <title>Flexivirga sp. ID2601S isolated from air conditioner.</title>
        <authorList>
            <person name="Kim D.H."/>
        </authorList>
    </citation>
    <scope>NUCLEOTIDE SEQUENCE [LARGE SCALE GENOMIC DNA]</scope>
    <source>
        <strain evidence="1 2">ID2601S</strain>
    </source>
</reference>
<name>A0A849AJL5_9MICO</name>